<dbReference type="EMBL" id="AYKW01000014">
    <property type="protein sequence ID" value="PIL30504.1"/>
    <property type="molecule type" value="Genomic_DNA"/>
</dbReference>
<evidence type="ECO:0000256" key="1">
    <source>
        <dbReference type="SAM" id="MobiDB-lite"/>
    </source>
</evidence>
<dbReference type="Proteomes" id="UP000230002">
    <property type="component" value="Unassembled WGS sequence"/>
</dbReference>
<dbReference type="AlphaFoldDB" id="A0A2G8S9S4"/>
<comment type="caution">
    <text evidence="2">The sequence shown here is derived from an EMBL/GenBank/DDBJ whole genome shotgun (WGS) entry which is preliminary data.</text>
</comment>
<protein>
    <submittedName>
        <fullName evidence="2">Uncharacterized protein</fullName>
    </submittedName>
</protein>
<evidence type="ECO:0000313" key="2">
    <source>
        <dbReference type="EMBL" id="PIL30504.1"/>
    </source>
</evidence>
<feature type="compositionally biased region" description="Low complexity" evidence="1">
    <location>
        <begin position="135"/>
        <end position="147"/>
    </location>
</feature>
<gene>
    <name evidence="2" type="ORF">GSI_07204</name>
</gene>
<accession>A0A2G8S9S4</accession>
<feature type="compositionally biased region" description="Low complexity" evidence="1">
    <location>
        <begin position="113"/>
        <end position="123"/>
    </location>
</feature>
<feature type="region of interest" description="Disordered" evidence="1">
    <location>
        <begin position="53"/>
        <end position="166"/>
    </location>
</feature>
<feature type="compositionally biased region" description="Basic and acidic residues" evidence="1">
    <location>
        <begin position="150"/>
        <end position="164"/>
    </location>
</feature>
<keyword evidence="3" id="KW-1185">Reference proteome</keyword>
<evidence type="ECO:0000313" key="3">
    <source>
        <dbReference type="Proteomes" id="UP000230002"/>
    </source>
</evidence>
<organism evidence="2 3">
    <name type="scientific">Ganoderma sinense ZZ0214-1</name>
    <dbReference type="NCBI Taxonomy" id="1077348"/>
    <lineage>
        <taxon>Eukaryota</taxon>
        <taxon>Fungi</taxon>
        <taxon>Dikarya</taxon>
        <taxon>Basidiomycota</taxon>
        <taxon>Agaricomycotina</taxon>
        <taxon>Agaricomycetes</taxon>
        <taxon>Polyporales</taxon>
        <taxon>Polyporaceae</taxon>
        <taxon>Ganoderma</taxon>
    </lineage>
</organism>
<name>A0A2G8S9S4_9APHY</name>
<reference evidence="2 3" key="1">
    <citation type="journal article" date="2015" name="Sci. Rep.">
        <title>Chromosome-level genome map provides insights into diverse defense mechanisms in the medicinal fungus Ganoderma sinense.</title>
        <authorList>
            <person name="Zhu Y."/>
            <person name="Xu J."/>
            <person name="Sun C."/>
            <person name="Zhou S."/>
            <person name="Xu H."/>
            <person name="Nelson D.R."/>
            <person name="Qian J."/>
            <person name="Song J."/>
            <person name="Luo H."/>
            <person name="Xiang L."/>
            <person name="Li Y."/>
            <person name="Xu Z."/>
            <person name="Ji A."/>
            <person name="Wang L."/>
            <person name="Lu S."/>
            <person name="Hayward A."/>
            <person name="Sun W."/>
            <person name="Li X."/>
            <person name="Schwartz D.C."/>
            <person name="Wang Y."/>
            <person name="Chen S."/>
        </authorList>
    </citation>
    <scope>NUCLEOTIDE SEQUENCE [LARGE SCALE GENOMIC DNA]</scope>
    <source>
        <strain evidence="2 3">ZZ0214-1</strain>
    </source>
</reference>
<proteinExistence type="predicted"/>
<feature type="compositionally biased region" description="Pro residues" evidence="1">
    <location>
        <begin position="68"/>
        <end position="77"/>
    </location>
</feature>
<feature type="region of interest" description="Disordered" evidence="1">
    <location>
        <begin position="193"/>
        <end position="216"/>
    </location>
</feature>
<sequence length="355" mass="38620">MPFYRFETAVKSSVFGGSWSTPYGTRFLVPWGDMSLKVPMDALREEYEAWEKLRRQRHPEPEPEPEPPKPAPLPSLPSGPFDWADDVEQEFFSSPSSSDSDDDSTDDTPSKPSPLLSFSSGPFDWADDVEQEFFSSPSSSDSDSGSTDDSDIRLDIDLDNKPDTDLVDSPIVDQVVAEGVGAVGTGTTLCTIPEEDEEEDETGEDEAGDFDTIDLSDSDLTSVDDWTDFDTTLMADYDATVLADSDSISLDDPTPTPLDPAFSTASTDIATLTVYHIDTTGPDFSLNMVECDTASDPSDIKPDDPAATGKDLFDTIWQLLSSTAGLLNLNTYPTVFNTAARACAAFLILLTTARW</sequence>